<dbReference type="Proteomes" id="UP000613740">
    <property type="component" value="Unassembled WGS sequence"/>
</dbReference>
<dbReference type="Pfam" id="PF03798">
    <property type="entry name" value="TRAM_LAG1_CLN8"/>
    <property type="match status" value="1"/>
</dbReference>
<evidence type="ECO:0000256" key="6">
    <source>
        <dbReference type="SAM" id="Phobius"/>
    </source>
</evidence>
<feature type="transmembrane region" description="Helical" evidence="6">
    <location>
        <begin position="250"/>
        <end position="276"/>
    </location>
</feature>
<dbReference type="PANTHER" id="PTHR12560">
    <property type="entry name" value="LONGEVITY ASSURANCE FACTOR 1 LAG1"/>
    <property type="match status" value="1"/>
</dbReference>
<feature type="domain" description="TLC" evidence="7">
    <location>
        <begin position="57"/>
        <end position="280"/>
    </location>
</feature>
<evidence type="ECO:0000256" key="4">
    <source>
        <dbReference type="ARBA" id="ARBA00023136"/>
    </source>
</evidence>
<reference evidence="8" key="1">
    <citation type="journal article" date="2020" name="bioRxiv">
        <title>Comparative genomics of Chlamydomonas.</title>
        <authorList>
            <person name="Craig R.J."/>
            <person name="Hasan A.R."/>
            <person name="Ness R.W."/>
            <person name="Keightley P.D."/>
        </authorList>
    </citation>
    <scope>NUCLEOTIDE SEQUENCE</scope>
    <source>
        <strain evidence="8">CCAP 11/173</strain>
    </source>
</reference>
<dbReference type="OrthoDB" id="537032at2759"/>
<dbReference type="PROSITE" id="PS50922">
    <property type="entry name" value="TLC"/>
    <property type="match status" value="1"/>
</dbReference>
<evidence type="ECO:0000313" key="8">
    <source>
        <dbReference type="EMBL" id="KAG2451061.1"/>
    </source>
</evidence>
<keyword evidence="4 5" id="KW-0472">Membrane</keyword>
<dbReference type="InterPro" id="IPR006634">
    <property type="entry name" value="TLC-dom"/>
</dbReference>
<dbReference type="AlphaFoldDB" id="A0A835WP77"/>
<keyword evidence="3 6" id="KW-1133">Transmembrane helix</keyword>
<feature type="transmembrane region" description="Helical" evidence="6">
    <location>
        <begin position="204"/>
        <end position="230"/>
    </location>
</feature>
<protein>
    <recommendedName>
        <fullName evidence="7">TLC domain-containing protein</fullName>
    </recommendedName>
</protein>
<evidence type="ECO:0000256" key="3">
    <source>
        <dbReference type="ARBA" id="ARBA00022989"/>
    </source>
</evidence>
<keyword evidence="9" id="KW-1185">Reference proteome</keyword>
<gene>
    <name evidence="8" type="ORF">HYH02_004329</name>
</gene>
<dbReference type="SMART" id="SM00724">
    <property type="entry name" value="TLC"/>
    <property type="match status" value="1"/>
</dbReference>
<dbReference type="GO" id="GO:0005789">
    <property type="term" value="C:endoplasmic reticulum membrane"/>
    <property type="evidence" value="ECO:0007669"/>
    <property type="project" value="UniProtKB-SubCell"/>
</dbReference>
<evidence type="ECO:0000256" key="2">
    <source>
        <dbReference type="ARBA" id="ARBA00022692"/>
    </source>
</evidence>
<dbReference type="PANTHER" id="PTHR12560:SF0">
    <property type="entry name" value="LD18904P"/>
    <property type="match status" value="1"/>
</dbReference>
<sequence>MSPQLEELAGLARKNLPDLLPTLGYCVLWLLVRWVFYKSLRAYFKTLPATSVLKNVGMQEKVLEESFAIIGAVVATVLGFMAFQQSDRGTCGLLNTRGCFRDWPNGTDGDVGGRKDPTGAIALYHNVELGWYLHYLIKHHLGMGMVDNLQMHLHHFSTITLLLISYLLNLHRAGVLVLALLNISNPFLHVAKVVHYLEAKGDTVAFLAFAVAFFLSRIVAYPLVVLRATVLESWQVHPPFLDPARHLPVYLAANGLLLLLMVMQVQWMAGIVRLLLKAVGGSKDDFKKEGASVDYAKTKAGGVDAHAKGE</sequence>
<dbReference type="EMBL" id="JAEHOD010000009">
    <property type="protein sequence ID" value="KAG2451061.1"/>
    <property type="molecule type" value="Genomic_DNA"/>
</dbReference>
<dbReference type="GO" id="GO:0050291">
    <property type="term" value="F:sphingosine N-acyltransferase activity"/>
    <property type="evidence" value="ECO:0007669"/>
    <property type="project" value="InterPro"/>
</dbReference>
<evidence type="ECO:0000259" key="7">
    <source>
        <dbReference type="PROSITE" id="PS50922"/>
    </source>
</evidence>
<keyword evidence="2 5" id="KW-0812">Transmembrane</keyword>
<accession>A0A835WP77</accession>
<feature type="transmembrane region" description="Helical" evidence="6">
    <location>
        <begin position="159"/>
        <end position="183"/>
    </location>
</feature>
<feature type="transmembrane region" description="Helical" evidence="6">
    <location>
        <begin position="20"/>
        <end position="37"/>
    </location>
</feature>
<comment type="subcellular location">
    <subcellularLocation>
        <location evidence="1">Membrane</location>
        <topology evidence="1">Multi-pass membrane protein</topology>
    </subcellularLocation>
</comment>
<comment type="caution">
    <text evidence="8">The sequence shown here is derived from an EMBL/GenBank/DDBJ whole genome shotgun (WGS) entry which is preliminary data.</text>
</comment>
<dbReference type="GO" id="GO:0046513">
    <property type="term" value="P:ceramide biosynthetic process"/>
    <property type="evidence" value="ECO:0007669"/>
    <property type="project" value="InterPro"/>
</dbReference>
<proteinExistence type="predicted"/>
<feature type="transmembrane region" description="Helical" evidence="6">
    <location>
        <begin position="67"/>
        <end position="84"/>
    </location>
</feature>
<name>A0A835WP77_9CHLO</name>
<evidence type="ECO:0000256" key="5">
    <source>
        <dbReference type="PROSITE-ProRule" id="PRU00205"/>
    </source>
</evidence>
<evidence type="ECO:0000313" key="9">
    <source>
        <dbReference type="Proteomes" id="UP000613740"/>
    </source>
</evidence>
<evidence type="ECO:0000256" key="1">
    <source>
        <dbReference type="ARBA" id="ARBA00004141"/>
    </source>
</evidence>
<dbReference type="InterPro" id="IPR016439">
    <property type="entry name" value="Lag1/Lac1-like"/>
</dbReference>
<organism evidence="8 9">
    <name type="scientific">Chlamydomonas schloesseri</name>
    <dbReference type="NCBI Taxonomy" id="2026947"/>
    <lineage>
        <taxon>Eukaryota</taxon>
        <taxon>Viridiplantae</taxon>
        <taxon>Chlorophyta</taxon>
        <taxon>core chlorophytes</taxon>
        <taxon>Chlorophyceae</taxon>
        <taxon>CS clade</taxon>
        <taxon>Chlamydomonadales</taxon>
        <taxon>Chlamydomonadaceae</taxon>
        <taxon>Chlamydomonas</taxon>
    </lineage>
</organism>